<dbReference type="Proteomes" id="UP000024635">
    <property type="component" value="Unassembled WGS sequence"/>
</dbReference>
<comment type="caution">
    <text evidence="1">The sequence shown here is derived from an EMBL/GenBank/DDBJ whole genome shotgun (WGS) entry which is preliminary data.</text>
</comment>
<protein>
    <submittedName>
        <fullName evidence="1">Uncharacterized protein</fullName>
    </submittedName>
</protein>
<dbReference type="EMBL" id="JARK01001345">
    <property type="protein sequence ID" value="EYC27152.1"/>
    <property type="molecule type" value="Genomic_DNA"/>
</dbReference>
<name>A0A016VJF3_9BILA</name>
<proteinExistence type="predicted"/>
<dbReference type="AlphaFoldDB" id="A0A016VJF3"/>
<evidence type="ECO:0000313" key="1">
    <source>
        <dbReference type="EMBL" id="EYC27152.1"/>
    </source>
</evidence>
<evidence type="ECO:0000313" key="2">
    <source>
        <dbReference type="Proteomes" id="UP000024635"/>
    </source>
</evidence>
<dbReference type="OrthoDB" id="7289984at2759"/>
<sequence>MKAISGWHYRQAVSEARYYHPGYDPASRLGCYVSPNNSERQSRLLLPGLVRRNIYAGGEATHNIHSARLRRVDVAGRQSAGVAIVIDVPCRTLMLTIFLNSKFSTYFQGRFSSYIFKGAS</sequence>
<keyword evidence="2" id="KW-1185">Reference proteome</keyword>
<reference evidence="2" key="1">
    <citation type="journal article" date="2015" name="Nat. Genet.">
        <title>The genome and transcriptome of the zoonotic hookworm Ancylostoma ceylanicum identify infection-specific gene families.</title>
        <authorList>
            <person name="Schwarz E.M."/>
            <person name="Hu Y."/>
            <person name="Antoshechkin I."/>
            <person name="Miller M.M."/>
            <person name="Sternberg P.W."/>
            <person name="Aroian R.V."/>
        </authorList>
    </citation>
    <scope>NUCLEOTIDE SEQUENCE</scope>
    <source>
        <strain evidence="2">HY135</strain>
    </source>
</reference>
<organism evidence="1 2">
    <name type="scientific">Ancylostoma ceylanicum</name>
    <dbReference type="NCBI Taxonomy" id="53326"/>
    <lineage>
        <taxon>Eukaryota</taxon>
        <taxon>Metazoa</taxon>
        <taxon>Ecdysozoa</taxon>
        <taxon>Nematoda</taxon>
        <taxon>Chromadorea</taxon>
        <taxon>Rhabditida</taxon>
        <taxon>Rhabditina</taxon>
        <taxon>Rhabditomorpha</taxon>
        <taxon>Strongyloidea</taxon>
        <taxon>Ancylostomatidae</taxon>
        <taxon>Ancylostomatinae</taxon>
        <taxon>Ancylostoma</taxon>
    </lineage>
</organism>
<accession>A0A016VJF3</accession>
<gene>
    <name evidence="1" type="primary">Acey_s0009.g549</name>
    <name evidence="1" type="ORF">Y032_0009g549</name>
</gene>